<reference evidence="3" key="1">
    <citation type="submission" date="2014-11" db="EMBL/GenBank/DDBJ databases">
        <authorList>
            <person name="Otto D Thomas"/>
            <person name="Naeem Raeece"/>
        </authorList>
    </citation>
    <scope>NUCLEOTIDE SEQUENCE</scope>
</reference>
<evidence type="ECO:0000313" key="3">
    <source>
        <dbReference type="EMBL" id="CEM11266.1"/>
    </source>
</evidence>
<dbReference type="AlphaFoldDB" id="A0A0G4FEK2"/>
<evidence type="ECO:0000256" key="1">
    <source>
        <dbReference type="PROSITE-ProRule" id="PRU00023"/>
    </source>
</evidence>
<gene>
    <name evidence="3" type="ORF">Cvel_16474</name>
</gene>
<dbReference type="PROSITE" id="PS50088">
    <property type="entry name" value="ANK_REPEAT"/>
    <property type="match status" value="1"/>
</dbReference>
<dbReference type="SUPFAM" id="SSF48403">
    <property type="entry name" value="Ankyrin repeat"/>
    <property type="match status" value="1"/>
</dbReference>
<dbReference type="Gene3D" id="1.25.40.20">
    <property type="entry name" value="Ankyrin repeat-containing domain"/>
    <property type="match status" value="1"/>
</dbReference>
<dbReference type="VEuPathDB" id="CryptoDB:Cvel_16474"/>
<keyword evidence="1" id="KW-0040">ANK repeat</keyword>
<dbReference type="EMBL" id="CDMZ01000298">
    <property type="protein sequence ID" value="CEM11266.1"/>
    <property type="molecule type" value="Genomic_DNA"/>
</dbReference>
<name>A0A0G4FEK2_9ALVE</name>
<proteinExistence type="predicted"/>
<dbReference type="Pfam" id="PF13637">
    <property type="entry name" value="Ank_4"/>
    <property type="match status" value="1"/>
</dbReference>
<evidence type="ECO:0000256" key="2">
    <source>
        <dbReference type="SAM" id="MobiDB-lite"/>
    </source>
</evidence>
<organism evidence="3">
    <name type="scientific">Chromera velia CCMP2878</name>
    <dbReference type="NCBI Taxonomy" id="1169474"/>
    <lineage>
        <taxon>Eukaryota</taxon>
        <taxon>Sar</taxon>
        <taxon>Alveolata</taxon>
        <taxon>Colpodellida</taxon>
        <taxon>Chromeraceae</taxon>
        <taxon>Chromera</taxon>
    </lineage>
</organism>
<feature type="compositionally biased region" description="Low complexity" evidence="2">
    <location>
        <begin position="92"/>
        <end position="139"/>
    </location>
</feature>
<dbReference type="PROSITE" id="PS50297">
    <property type="entry name" value="ANK_REP_REGION"/>
    <property type="match status" value="1"/>
</dbReference>
<protein>
    <submittedName>
        <fullName evidence="3">Uncharacterized protein</fullName>
    </submittedName>
</protein>
<dbReference type="InterPro" id="IPR036770">
    <property type="entry name" value="Ankyrin_rpt-contain_sf"/>
</dbReference>
<feature type="repeat" description="ANK" evidence="1">
    <location>
        <begin position="25"/>
        <end position="46"/>
    </location>
</feature>
<feature type="region of interest" description="Disordered" evidence="2">
    <location>
        <begin position="87"/>
        <end position="150"/>
    </location>
</feature>
<sequence length="150" mass="15458">MGNQRRCVTSLVNDHKVNVNKTTIAGLTPLHLAARAGAETVINFLLFQSGQFVEAEREDAERHRPIDLAKNQRVKDLITKYVQEQMNDPIQSAAGSRRASVAAAAGEGTAAATAGAAEAASKALAENGNASGEGTAGAAEGEKDNAAASS</sequence>
<dbReference type="InterPro" id="IPR002110">
    <property type="entry name" value="Ankyrin_rpt"/>
</dbReference>
<accession>A0A0G4FEK2</accession>
<feature type="compositionally biased region" description="Basic and acidic residues" evidence="2">
    <location>
        <begin position="140"/>
        <end position="150"/>
    </location>
</feature>